<dbReference type="Proteomes" id="UP000256645">
    <property type="component" value="Unassembled WGS sequence"/>
</dbReference>
<keyword evidence="2" id="KW-1185">Reference proteome</keyword>
<organism evidence="1 2">
    <name type="scientific">Coleophoma cylindrospora</name>
    <dbReference type="NCBI Taxonomy" id="1849047"/>
    <lineage>
        <taxon>Eukaryota</taxon>
        <taxon>Fungi</taxon>
        <taxon>Dikarya</taxon>
        <taxon>Ascomycota</taxon>
        <taxon>Pezizomycotina</taxon>
        <taxon>Leotiomycetes</taxon>
        <taxon>Helotiales</taxon>
        <taxon>Dermateaceae</taxon>
        <taxon>Coleophoma</taxon>
    </lineage>
</organism>
<dbReference type="EMBL" id="PDLM01000005">
    <property type="protein sequence ID" value="RDW77725.1"/>
    <property type="molecule type" value="Genomic_DNA"/>
</dbReference>
<sequence>MSPAFVTRTRNAEQTALNLPSTDVFKSRSNTPIKTHSLISTSGVDYIISQKVLTLNMPLTNLSTRSRQEVHDWIAQFQKAGDSLTTTDLDKFYYSGSKFYYANNEQIYGVAAISEFFGPIFKLLASMHHEIVNFDVVRNTIYLEATIAYVVSGDLEEKEVKIPAAAVFDIVEGGESDGMIERVSIYLDPSEVFSRVSMVAEKKQAV</sequence>
<dbReference type="InterPro" id="IPR032710">
    <property type="entry name" value="NTF2-like_dom_sf"/>
</dbReference>
<dbReference type="OrthoDB" id="9983368at2759"/>
<name>A0A3D8RUP3_9HELO</name>
<accession>A0A3D8RUP3</accession>
<reference evidence="1 2" key="1">
    <citation type="journal article" date="2018" name="IMA Fungus">
        <title>IMA Genome-F 9: Draft genome sequence of Annulohypoxylon stygium, Aspergillus mulundensis, Berkeleyomyces basicola (syn. Thielaviopsis basicola), Ceratocystis smalleyi, two Cercospora beticola strains, Coleophoma cylindrospora, Fusarium fracticaudum, Phialophora cf. hyalina, and Morchella septimelata.</title>
        <authorList>
            <person name="Wingfield B.D."/>
            <person name="Bills G.F."/>
            <person name="Dong Y."/>
            <person name="Huang W."/>
            <person name="Nel W.J."/>
            <person name="Swalarsk-Parry B.S."/>
            <person name="Vaghefi N."/>
            <person name="Wilken P.M."/>
            <person name="An Z."/>
            <person name="de Beer Z.W."/>
            <person name="De Vos L."/>
            <person name="Chen L."/>
            <person name="Duong T.A."/>
            <person name="Gao Y."/>
            <person name="Hammerbacher A."/>
            <person name="Kikkert J.R."/>
            <person name="Li Y."/>
            <person name="Li H."/>
            <person name="Li K."/>
            <person name="Li Q."/>
            <person name="Liu X."/>
            <person name="Ma X."/>
            <person name="Naidoo K."/>
            <person name="Pethybridge S.J."/>
            <person name="Sun J."/>
            <person name="Steenkamp E.T."/>
            <person name="van der Nest M.A."/>
            <person name="van Wyk S."/>
            <person name="Wingfield M.J."/>
            <person name="Xiong C."/>
            <person name="Yue Q."/>
            <person name="Zhang X."/>
        </authorList>
    </citation>
    <scope>NUCLEOTIDE SEQUENCE [LARGE SCALE GENOMIC DNA]</scope>
    <source>
        <strain evidence="1 2">BP6252</strain>
    </source>
</reference>
<evidence type="ECO:0008006" key="3">
    <source>
        <dbReference type="Google" id="ProtNLM"/>
    </source>
</evidence>
<dbReference type="Gene3D" id="3.10.450.50">
    <property type="match status" value="1"/>
</dbReference>
<evidence type="ECO:0000313" key="1">
    <source>
        <dbReference type="EMBL" id="RDW77725.1"/>
    </source>
</evidence>
<evidence type="ECO:0000313" key="2">
    <source>
        <dbReference type="Proteomes" id="UP000256645"/>
    </source>
</evidence>
<gene>
    <name evidence="1" type="ORF">BP6252_05778</name>
</gene>
<protein>
    <recommendedName>
        <fullName evidence="3">SnoaL-like domain-containing protein</fullName>
    </recommendedName>
</protein>
<dbReference type="SUPFAM" id="SSF54427">
    <property type="entry name" value="NTF2-like"/>
    <property type="match status" value="1"/>
</dbReference>
<comment type="caution">
    <text evidence="1">The sequence shown here is derived from an EMBL/GenBank/DDBJ whole genome shotgun (WGS) entry which is preliminary data.</text>
</comment>
<dbReference type="AlphaFoldDB" id="A0A3D8RUP3"/>
<proteinExistence type="predicted"/>